<dbReference type="Gene3D" id="1.10.443.10">
    <property type="entry name" value="Intergrase catalytic core"/>
    <property type="match status" value="1"/>
</dbReference>
<dbReference type="Pfam" id="PF02899">
    <property type="entry name" value="Phage_int_SAM_1"/>
    <property type="match status" value="1"/>
</dbReference>
<comment type="caution">
    <text evidence="7">The sequence shown here is derived from an EMBL/GenBank/DDBJ whole genome shotgun (WGS) entry which is preliminary data.</text>
</comment>
<evidence type="ECO:0000313" key="7">
    <source>
        <dbReference type="EMBL" id="MFC4655994.1"/>
    </source>
</evidence>
<dbReference type="Proteomes" id="UP001595962">
    <property type="component" value="Unassembled WGS sequence"/>
</dbReference>
<keyword evidence="8" id="KW-1185">Reference proteome</keyword>
<evidence type="ECO:0000256" key="2">
    <source>
        <dbReference type="ARBA" id="ARBA00022908"/>
    </source>
</evidence>
<keyword evidence="4" id="KW-0233">DNA recombination</keyword>
<reference evidence="8" key="1">
    <citation type="journal article" date="2019" name="Int. J. Syst. Evol. Microbiol.">
        <title>The Global Catalogue of Microorganisms (GCM) 10K type strain sequencing project: providing services to taxonomists for standard genome sequencing and annotation.</title>
        <authorList>
            <consortium name="The Broad Institute Genomics Platform"/>
            <consortium name="The Broad Institute Genome Sequencing Center for Infectious Disease"/>
            <person name="Wu L."/>
            <person name="Ma J."/>
        </authorList>
    </citation>
    <scope>NUCLEOTIDE SEQUENCE [LARGE SCALE GENOMIC DNA]</scope>
    <source>
        <strain evidence="8">DT28</strain>
    </source>
</reference>
<dbReference type="InterPro" id="IPR011010">
    <property type="entry name" value="DNA_brk_join_enz"/>
</dbReference>
<dbReference type="SUPFAM" id="SSF56349">
    <property type="entry name" value="DNA breaking-rejoining enzymes"/>
    <property type="match status" value="1"/>
</dbReference>
<evidence type="ECO:0000256" key="5">
    <source>
        <dbReference type="PROSITE-ProRule" id="PRU01248"/>
    </source>
</evidence>
<evidence type="ECO:0000256" key="4">
    <source>
        <dbReference type="ARBA" id="ARBA00023172"/>
    </source>
</evidence>
<proteinExistence type="inferred from homology"/>
<dbReference type="PROSITE" id="PS51900">
    <property type="entry name" value="CB"/>
    <property type="match status" value="1"/>
</dbReference>
<dbReference type="EMBL" id="JBHSGB010000010">
    <property type="protein sequence ID" value="MFC4655994.1"/>
    <property type="molecule type" value="Genomic_DNA"/>
</dbReference>
<dbReference type="PANTHER" id="PTHR30349:SF41">
    <property type="entry name" value="INTEGRASE_RECOMBINASE PROTEIN MJ0367-RELATED"/>
    <property type="match status" value="1"/>
</dbReference>
<dbReference type="InterPro" id="IPR004107">
    <property type="entry name" value="Integrase_SAM-like_N"/>
</dbReference>
<evidence type="ECO:0000256" key="1">
    <source>
        <dbReference type="ARBA" id="ARBA00008857"/>
    </source>
</evidence>
<protein>
    <submittedName>
        <fullName evidence="7">Tyrosine-type recombinase/integrase</fullName>
    </submittedName>
</protein>
<dbReference type="RefSeq" id="WP_377334616.1">
    <property type="nucleotide sequence ID" value="NZ_JBHSGB010000010.1"/>
</dbReference>
<organism evidence="7 8">
    <name type="scientific">Rheinheimera marina</name>
    <dbReference type="NCBI Taxonomy" id="1774958"/>
    <lineage>
        <taxon>Bacteria</taxon>
        <taxon>Pseudomonadati</taxon>
        <taxon>Pseudomonadota</taxon>
        <taxon>Gammaproteobacteria</taxon>
        <taxon>Chromatiales</taxon>
        <taxon>Chromatiaceae</taxon>
        <taxon>Rheinheimera</taxon>
    </lineage>
</organism>
<dbReference type="PANTHER" id="PTHR30349">
    <property type="entry name" value="PHAGE INTEGRASE-RELATED"/>
    <property type="match status" value="1"/>
</dbReference>
<sequence length="427" mass="49355">MIFYKKTDEDCRIKGKFKEIDASGIPVFFDSKGIIEEVSHYLIYKSLKDTGATSSVKTYADQLQTFLRFLDENGKRITWRDVTDRHLVEFSNIKTGEGKKAAYVAGVLQTVFSFYVWAEQNQYIRQHVAIHGDERSYAISAKRSKNGWSWPYLPEGHSKSRPTPTNEDLERLHATTIEESEAVGVRDSLIFTIYERSARRMEALQIKVSDVPDWDEIERYQRENKIFHVEVLGKRKRFRDLDFLPETMELIRGYIETERLAAIKAAKKRDRFYKEPSDLFVGATTGRPLNKEYISRRLSGLMKKADVDGTGHRVRAKGLTDIVAAFDGYDDRGQPKSAQDVLIRAAEKAGHSNIESLRPYLALSRSEGIAAKLHNFELLRSLEIKIQMRKKKLAEMDKSHVLFETLSKDVDFENELFKFLQAYKDKR</sequence>
<feature type="domain" description="Core-binding (CB)" evidence="6">
    <location>
        <begin position="32"/>
        <end position="119"/>
    </location>
</feature>
<keyword evidence="3 5" id="KW-0238">DNA-binding</keyword>
<comment type="similarity">
    <text evidence="1">Belongs to the 'phage' integrase family.</text>
</comment>
<evidence type="ECO:0000256" key="3">
    <source>
        <dbReference type="ARBA" id="ARBA00023125"/>
    </source>
</evidence>
<accession>A0ABV9JP84</accession>
<evidence type="ECO:0000259" key="6">
    <source>
        <dbReference type="PROSITE" id="PS51900"/>
    </source>
</evidence>
<name>A0ABV9JP84_9GAMM</name>
<dbReference type="Gene3D" id="1.10.150.130">
    <property type="match status" value="1"/>
</dbReference>
<keyword evidence="2" id="KW-0229">DNA integration</keyword>
<dbReference type="InterPro" id="IPR010998">
    <property type="entry name" value="Integrase_recombinase_N"/>
</dbReference>
<dbReference type="InterPro" id="IPR050090">
    <property type="entry name" value="Tyrosine_recombinase_XerCD"/>
</dbReference>
<dbReference type="InterPro" id="IPR013762">
    <property type="entry name" value="Integrase-like_cat_sf"/>
</dbReference>
<evidence type="ECO:0000313" key="8">
    <source>
        <dbReference type="Proteomes" id="UP001595962"/>
    </source>
</evidence>
<dbReference type="InterPro" id="IPR044068">
    <property type="entry name" value="CB"/>
</dbReference>
<gene>
    <name evidence="7" type="ORF">ACFO3I_13340</name>
</gene>